<sequence>MELRKSKIGTKMYEL</sequence>
<evidence type="ECO:0000313" key="1">
    <source>
        <dbReference type="EMBL" id="CAG79988.1"/>
    </source>
</evidence>
<proteinExistence type="predicted"/>
<protein>
    <submittedName>
        <fullName evidence="1">YALI0E25531p</fullName>
    </submittedName>
</protein>
<dbReference type="HOGENOM" id="CLU_3434189_0_0_1"/>
<dbReference type="EMBL" id="CR382131">
    <property type="protein sequence ID" value="CAG79988.1"/>
    <property type="molecule type" value="Genomic_DNA"/>
</dbReference>
<dbReference type="VEuPathDB" id="FungiDB:YALI0_E25531g"/>
<dbReference type="Proteomes" id="UP000001300">
    <property type="component" value="Chromosome E"/>
</dbReference>
<organism evidence="1 2">
    <name type="scientific">Yarrowia lipolytica (strain CLIB 122 / E 150)</name>
    <name type="common">Yeast</name>
    <name type="synonym">Candida lipolytica</name>
    <dbReference type="NCBI Taxonomy" id="284591"/>
    <lineage>
        <taxon>Eukaryota</taxon>
        <taxon>Fungi</taxon>
        <taxon>Dikarya</taxon>
        <taxon>Ascomycota</taxon>
        <taxon>Saccharomycotina</taxon>
        <taxon>Dipodascomycetes</taxon>
        <taxon>Dipodascales</taxon>
        <taxon>Dipodascales incertae sedis</taxon>
        <taxon>Yarrowia</taxon>
    </lineage>
</organism>
<accession>Q6C4M4</accession>
<name>Q6C4M4_YARLI</name>
<evidence type="ECO:0000313" key="2">
    <source>
        <dbReference type="Proteomes" id="UP000001300"/>
    </source>
</evidence>
<reference evidence="1 2" key="1">
    <citation type="journal article" date="2004" name="Nature">
        <title>Genome evolution in yeasts.</title>
        <authorList>
            <consortium name="Genolevures"/>
            <person name="Dujon B."/>
            <person name="Sherman D."/>
            <person name="Fischer G."/>
            <person name="Durrens P."/>
            <person name="Casaregola S."/>
            <person name="Lafontaine I."/>
            <person name="de Montigny J."/>
            <person name="Marck C."/>
            <person name="Neuveglise C."/>
            <person name="Talla E."/>
            <person name="Goffard N."/>
            <person name="Frangeul L."/>
            <person name="Aigle M."/>
            <person name="Anthouard V."/>
            <person name="Babour A."/>
            <person name="Barbe V."/>
            <person name="Barnay S."/>
            <person name="Blanchin S."/>
            <person name="Beckerich J.M."/>
            <person name="Beyne E."/>
            <person name="Bleykasten C."/>
            <person name="Boisrame A."/>
            <person name="Boyer J."/>
            <person name="Cattolico L."/>
            <person name="Confanioleri F."/>
            <person name="de Daruvar A."/>
            <person name="Despons L."/>
            <person name="Fabre E."/>
            <person name="Fairhead C."/>
            <person name="Ferry-Dumazet H."/>
            <person name="Groppi A."/>
            <person name="Hantraye F."/>
            <person name="Hennequin C."/>
            <person name="Jauniaux N."/>
            <person name="Joyet P."/>
            <person name="Kachouri R."/>
            <person name="Kerrest A."/>
            <person name="Koszul R."/>
            <person name="Lemaire M."/>
            <person name="Lesur I."/>
            <person name="Ma L."/>
            <person name="Muller H."/>
            <person name="Nicaud J.M."/>
            <person name="Nikolski M."/>
            <person name="Oztas S."/>
            <person name="Ozier-Kalogeropoulos O."/>
            <person name="Pellenz S."/>
            <person name="Potier S."/>
            <person name="Richard G.F."/>
            <person name="Straub M.L."/>
            <person name="Suleau A."/>
            <person name="Swennene D."/>
            <person name="Tekaia F."/>
            <person name="Wesolowski-Louvel M."/>
            <person name="Westhof E."/>
            <person name="Wirth B."/>
            <person name="Zeniou-Meyer M."/>
            <person name="Zivanovic I."/>
            <person name="Bolotin-Fukuhara M."/>
            <person name="Thierry A."/>
            <person name="Bouchier C."/>
            <person name="Caudron B."/>
            <person name="Scarpelli C."/>
            <person name="Gaillardin C."/>
            <person name="Weissenbach J."/>
            <person name="Wincker P."/>
            <person name="Souciet J.L."/>
        </authorList>
    </citation>
    <scope>NUCLEOTIDE SEQUENCE [LARGE SCALE GENOMIC DNA]</scope>
    <source>
        <strain evidence="2">CLIB 122 / E 150</strain>
    </source>
</reference>
<gene>
    <name evidence="1" type="ORF">YALI0_E25531g</name>
</gene>
<dbReference type="InParanoid" id="Q6C4M4"/>
<keyword evidence="2" id="KW-1185">Reference proteome</keyword>